<reference evidence="2" key="1">
    <citation type="journal article" date="2019" name="bioRxiv">
        <title>The Genome of the Zebra Mussel, Dreissena polymorpha: A Resource for Invasive Species Research.</title>
        <authorList>
            <person name="McCartney M.A."/>
            <person name="Auch B."/>
            <person name="Kono T."/>
            <person name="Mallez S."/>
            <person name="Zhang Y."/>
            <person name="Obille A."/>
            <person name="Becker A."/>
            <person name="Abrahante J.E."/>
            <person name="Garbe J."/>
            <person name="Badalamenti J.P."/>
            <person name="Herman A."/>
            <person name="Mangelson H."/>
            <person name="Liachko I."/>
            <person name="Sullivan S."/>
            <person name="Sone E.D."/>
            <person name="Koren S."/>
            <person name="Silverstein K.A.T."/>
            <person name="Beckman K.B."/>
            <person name="Gohl D.M."/>
        </authorList>
    </citation>
    <scope>NUCLEOTIDE SEQUENCE</scope>
    <source>
        <strain evidence="2">Duluth1</strain>
        <tissue evidence="2">Whole animal</tissue>
    </source>
</reference>
<feature type="region of interest" description="Disordered" evidence="1">
    <location>
        <begin position="145"/>
        <end position="173"/>
    </location>
</feature>
<dbReference type="InterPro" id="IPR039499">
    <property type="entry name" value="LURA1/LRA25"/>
</dbReference>
<protein>
    <submittedName>
        <fullName evidence="2">Uncharacterized protein</fullName>
    </submittedName>
</protein>
<dbReference type="Proteomes" id="UP000828390">
    <property type="component" value="Unassembled WGS sequence"/>
</dbReference>
<comment type="caution">
    <text evidence="2">The sequence shown here is derived from an EMBL/GenBank/DDBJ whole genome shotgun (WGS) entry which is preliminary data.</text>
</comment>
<dbReference type="Pfam" id="PF14854">
    <property type="entry name" value="LURAP"/>
    <property type="match status" value="1"/>
</dbReference>
<dbReference type="OrthoDB" id="6508726at2759"/>
<accession>A0A9D4JEU3</accession>
<name>A0A9D4JEU3_DREPO</name>
<gene>
    <name evidence="2" type="ORF">DPMN_137586</name>
</gene>
<dbReference type="EMBL" id="JAIWYP010000006">
    <property type="protein sequence ID" value="KAH3809225.1"/>
    <property type="molecule type" value="Genomic_DNA"/>
</dbReference>
<evidence type="ECO:0000313" key="2">
    <source>
        <dbReference type="EMBL" id="KAH3809225.1"/>
    </source>
</evidence>
<evidence type="ECO:0000313" key="3">
    <source>
        <dbReference type="Proteomes" id="UP000828390"/>
    </source>
</evidence>
<feature type="compositionally biased region" description="Polar residues" evidence="1">
    <location>
        <begin position="157"/>
        <end position="171"/>
    </location>
</feature>
<keyword evidence="3" id="KW-1185">Reference proteome</keyword>
<proteinExistence type="predicted"/>
<organism evidence="2 3">
    <name type="scientific">Dreissena polymorpha</name>
    <name type="common">Zebra mussel</name>
    <name type="synonym">Mytilus polymorpha</name>
    <dbReference type="NCBI Taxonomy" id="45954"/>
    <lineage>
        <taxon>Eukaryota</taxon>
        <taxon>Metazoa</taxon>
        <taxon>Spiralia</taxon>
        <taxon>Lophotrochozoa</taxon>
        <taxon>Mollusca</taxon>
        <taxon>Bivalvia</taxon>
        <taxon>Autobranchia</taxon>
        <taxon>Heteroconchia</taxon>
        <taxon>Euheterodonta</taxon>
        <taxon>Imparidentia</taxon>
        <taxon>Neoheterodontei</taxon>
        <taxon>Myida</taxon>
        <taxon>Dreissenoidea</taxon>
        <taxon>Dreissenidae</taxon>
        <taxon>Dreissena</taxon>
    </lineage>
</organism>
<dbReference type="AlphaFoldDB" id="A0A9D4JEU3"/>
<evidence type="ECO:0000256" key="1">
    <source>
        <dbReference type="SAM" id="MobiDB-lite"/>
    </source>
</evidence>
<reference evidence="2" key="2">
    <citation type="submission" date="2020-11" db="EMBL/GenBank/DDBJ databases">
        <authorList>
            <person name="McCartney M.A."/>
            <person name="Auch B."/>
            <person name="Kono T."/>
            <person name="Mallez S."/>
            <person name="Becker A."/>
            <person name="Gohl D.M."/>
            <person name="Silverstein K.A.T."/>
            <person name="Koren S."/>
            <person name="Bechman K.B."/>
            <person name="Herman A."/>
            <person name="Abrahante J.E."/>
            <person name="Garbe J."/>
        </authorList>
    </citation>
    <scope>NUCLEOTIDE SEQUENCE</scope>
    <source>
        <strain evidence="2">Duluth1</strain>
        <tissue evidence="2">Whole animal</tissue>
    </source>
</reference>
<sequence length="219" mass="24853">MKEICLREQITPDVVEERRICSNGMASDDVYTDNIELSNACRQFYQSRKQAAENVKQQLASSRRQRHMTSGNRIDVAMDKLRTEMVSLMDLDLSLMKQLLTLNETVEELKWQRKFINNQSSSPSSSCDLTVPYDWLLSDHDLQNPTPDLSRKLPTGLTESETSAPCSSSPNDPVRLATQFHQLSISEECVFRPDPKVGTTYHEGDSFDSGIHEHTLLAD</sequence>